<name>A0A1J5MQS0_9BACT</name>
<dbReference type="Gene3D" id="3.40.50.2300">
    <property type="match status" value="1"/>
</dbReference>
<evidence type="ECO:0000313" key="4">
    <source>
        <dbReference type="EMBL" id="OIQ48965.1"/>
    </source>
</evidence>
<dbReference type="EMBL" id="LKAQ01000005">
    <property type="protein sequence ID" value="OIQ48965.1"/>
    <property type="molecule type" value="Genomic_DNA"/>
</dbReference>
<evidence type="ECO:0000313" key="5">
    <source>
        <dbReference type="Proteomes" id="UP000181901"/>
    </source>
</evidence>
<dbReference type="PROSITE" id="PS50110">
    <property type="entry name" value="RESPONSE_REGULATORY"/>
    <property type="match status" value="1"/>
</dbReference>
<keyword evidence="5" id="KW-1185">Reference proteome</keyword>
<proteinExistence type="predicted"/>
<dbReference type="InterPro" id="IPR001789">
    <property type="entry name" value="Sig_transdc_resp-reg_receiver"/>
</dbReference>
<dbReference type="SUPFAM" id="SSF52172">
    <property type="entry name" value="CheY-like"/>
    <property type="match status" value="1"/>
</dbReference>
<dbReference type="SMART" id="SM00448">
    <property type="entry name" value="REC"/>
    <property type="match status" value="1"/>
</dbReference>
<evidence type="ECO:0000256" key="2">
    <source>
        <dbReference type="PROSITE-ProRule" id="PRU00169"/>
    </source>
</evidence>
<reference evidence="4 5" key="1">
    <citation type="submission" date="2015-09" db="EMBL/GenBank/DDBJ databases">
        <title>Genome of Desulfovibrio dechloracetivorans BerOc1, a mercury methylating strain isolated from highly hydrocarbons and metals contaminated coastal sediments.</title>
        <authorList>
            <person name="Goni Urriza M."/>
            <person name="Gassie C."/>
            <person name="Bouchez O."/>
            <person name="Klopp C."/>
            <person name="Ranchou-Peyruse A."/>
            <person name="Remy G."/>
        </authorList>
    </citation>
    <scope>NUCLEOTIDE SEQUENCE [LARGE SCALE GENOMIC DNA]</scope>
    <source>
        <strain evidence="4 5">BerOc1</strain>
    </source>
</reference>
<dbReference type="InterPro" id="IPR027417">
    <property type="entry name" value="P-loop_NTPase"/>
</dbReference>
<dbReference type="OrthoDB" id="9800029at2"/>
<dbReference type="AlphaFoldDB" id="A0A1J5MQS0"/>
<gene>
    <name evidence="4" type="primary">rssB</name>
    <name evidence="4" type="ORF">BerOc1_03723</name>
</gene>
<organism evidence="4 5">
    <name type="scientific">Pseudodesulfovibrio hydrargyri</name>
    <dbReference type="NCBI Taxonomy" id="2125990"/>
    <lineage>
        <taxon>Bacteria</taxon>
        <taxon>Pseudomonadati</taxon>
        <taxon>Thermodesulfobacteriota</taxon>
        <taxon>Desulfovibrionia</taxon>
        <taxon>Desulfovibrionales</taxon>
        <taxon>Desulfovibrionaceae</taxon>
    </lineage>
</organism>
<dbReference type="Gene3D" id="3.40.50.300">
    <property type="entry name" value="P-loop containing nucleotide triphosphate hydrolases"/>
    <property type="match status" value="1"/>
</dbReference>
<dbReference type="GO" id="GO:0000160">
    <property type="term" value="P:phosphorelay signal transduction system"/>
    <property type="evidence" value="ECO:0007669"/>
    <property type="project" value="InterPro"/>
</dbReference>
<feature type="modified residue" description="4-aspartylphosphate" evidence="2">
    <location>
        <position position="432"/>
    </location>
</feature>
<protein>
    <submittedName>
        <fullName evidence="4">Regulator of RpoS</fullName>
    </submittedName>
</protein>
<evidence type="ECO:0000256" key="1">
    <source>
        <dbReference type="ARBA" id="ARBA00022553"/>
    </source>
</evidence>
<keyword evidence="1 2" id="KW-0597">Phosphoprotein</keyword>
<feature type="domain" description="Response regulatory" evidence="3">
    <location>
        <begin position="382"/>
        <end position="495"/>
    </location>
</feature>
<dbReference type="InterPro" id="IPR050595">
    <property type="entry name" value="Bact_response_regulator"/>
</dbReference>
<evidence type="ECO:0000259" key="3">
    <source>
        <dbReference type="PROSITE" id="PS50110"/>
    </source>
</evidence>
<accession>A0A1J5MQS0</accession>
<dbReference type="CDD" id="cd00156">
    <property type="entry name" value="REC"/>
    <property type="match status" value="1"/>
</dbReference>
<dbReference type="PANTHER" id="PTHR44591">
    <property type="entry name" value="STRESS RESPONSE REGULATOR PROTEIN 1"/>
    <property type="match status" value="1"/>
</dbReference>
<comment type="caution">
    <text evidence="4">The sequence shown here is derived from an EMBL/GenBank/DDBJ whole genome shotgun (WGS) entry which is preliminary data.</text>
</comment>
<dbReference type="RefSeq" id="WP_071547388.1">
    <property type="nucleotide sequence ID" value="NZ_LKAQ01000005.1"/>
</dbReference>
<dbReference type="Proteomes" id="UP000181901">
    <property type="component" value="Unassembled WGS sequence"/>
</dbReference>
<sequence length="504" mass="55213">MTAITIFNGCFCDARPVVERVAEITGYHLVEDREIIADAAWLSGLNKAMIAGIFSAEGGDFGMSGPDRNQVVSWLRYAVARKLSAEKNLVLWGITALLAPRDCTSILSVCLVNETNDRLWTACRDGERTESEAREVMAADDRMRGEWVVGVTDCNDPWSETLYDMIVPVGALGARQSAYLVVEQLAKAVVRDTAASRARMEDFRLAAKVQAELARHGHDVAVSAQGGTLTLSLESHDSTLKNGTRCLFDEVSEFRGVRGVEIGTGQRYNPNDVFQRAALVRPYRGEEALEDAACTSACGEDAVLAETIRAHLPYENWAVSVFVRDGFVSLAVNDHGKLLERMARRVCGLATGIDGVSSVEFGVGREYHQGAACARIRRERCLAVLEDDKRKFVPTLSPRLRHGGEARSFALYDGKSAFYTMDEHEPEVVLLDMPVSAGTDVLRQFKLDHPETEVLVLADRAAEQDREACMNLGAFACLNKPVNTAALSETIRAACEKSRSISCP</sequence>
<dbReference type="Pfam" id="PF00072">
    <property type="entry name" value="Response_reg"/>
    <property type="match status" value="1"/>
</dbReference>
<dbReference type="Pfam" id="PF13189">
    <property type="entry name" value="Cytidylate_kin2"/>
    <property type="match status" value="1"/>
</dbReference>
<dbReference type="PANTHER" id="PTHR44591:SF3">
    <property type="entry name" value="RESPONSE REGULATORY DOMAIN-CONTAINING PROTEIN"/>
    <property type="match status" value="1"/>
</dbReference>
<dbReference type="InterPro" id="IPR011006">
    <property type="entry name" value="CheY-like_superfamily"/>
</dbReference>